<reference evidence="2 3" key="1">
    <citation type="submission" date="2021-03" db="EMBL/GenBank/DDBJ databases">
        <title>Flavobacterium kribbensis sp. nov, an endophytic bacteria, isolated from soybean.</title>
        <authorList>
            <person name="Lee J."/>
            <person name="Seo J."/>
        </authorList>
    </citation>
    <scope>NUCLEOTIDE SEQUENCE [LARGE SCALE GENOMIC DNA]</scope>
    <source>
        <strain evidence="2 3">BB8</strain>
    </source>
</reference>
<evidence type="ECO:0000313" key="2">
    <source>
        <dbReference type="EMBL" id="QSW88529.1"/>
    </source>
</evidence>
<keyword evidence="1" id="KW-0812">Transmembrane</keyword>
<feature type="transmembrane region" description="Helical" evidence="1">
    <location>
        <begin position="128"/>
        <end position="147"/>
    </location>
</feature>
<keyword evidence="1" id="KW-1133">Transmembrane helix</keyword>
<feature type="transmembrane region" description="Helical" evidence="1">
    <location>
        <begin position="59"/>
        <end position="79"/>
    </location>
</feature>
<name>A0ABX7QCZ4_9FLAO</name>
<keyword evidence="1" id="KW-0472">Membrane</keyword>
<feature type="transmembrane region" description="Helical" evidence="1">
    <location>
        <begin position="7"/>
        <end position="30"/>
    </location>
</feature>
<evidence type="ECO:0000313" key="3">
    <source>
        <dbReference type="Proteomes" id="UP000663440"/>
    </source>
</evidence>
<protein>
    <submittedName>
        <fullName evidence="2">DUF1440 domain-containing protein</fullName>
    </submittedName>
</protein>
<sequence>MKSKFETILLSGLTAGTLDILAAVLVYSVLLKQTSAVKILQSIASAVFRQEAYEGGPKMAFYGLLFHYIIALIFAFIYLKLYPYFSFLKKHVFISAVIYGIFVWLVMNLVVLPIAFPKLPPKQFDFQLLLSVFILIVCIGFPIAFITKKFYIRQEQLKNI</sequence>
<feature type="transmembrane region" description="Helical" evidence="1">
    <location>
        <begin position="91"/>
        <end position="116"/>
    </location>
</feature>
<evidence type="ECO:0000256" key="1">
    <source>
        <dbReference type="SAM" id="Phobius"/>
    </source>
</evidence>
<proteinExistence type="predicted"/>
<accession>A0ABX7QCZ4</accession>
<organism evidence="2 3">
    <name type="scientific">Flavobacterium endoglycinae</name>
    <dbReference type="NCBI Taxonomy" id="2816357"/>
    <lineage>
        <taxon>Bacteria</taxon>
        <taxon>Pseudomonadati</taxon>
        <taxon>Bacteroidota</taxon>
        <taxon>Flavobacteriia</taxon>
        <taxon>Flavobacteriales</taxon>
        <taxon>Flavobacteriaceae</taxon>
        <taxon>Flavobacterium</taxon>
    </lineage>
</organism>
<gene>
    <name evidence="2" type="ORF">J0383_20085</name>
</gene>
<dbReference type="Proteomes" id="UP000663440">
    <property type="component" value="Chromosome"/>
</dbReference>
<dbReference type="RefSeq" id="WP_207295730.1">
    <property type="nucleotide sequence ID" value="NZ_CP071448.1"/>
</dbReference>
<keyword evidence="3" id="KW-1185">Reference proteome</keyword>
<dbReference type="EMBL" id="CP071448">
    <property type="protein sequence ID" value="QSW88529.1"/>
    <property type="molecule type" value="Genomic_DNA"/>
</dbReference>